<evidence type="ECO:0000313" key="3">
    <source>
        <dbReference type="Proteomes" id="UP000297706"/>
    </source>
</evidence>
<dbReference type="Proteomes" id="UP000297706">
    <property type="component" value="Unassembled WGS sequence"/>
</dbReference>
<feature type="compositionally biased region" description="Polar residues" evidence="1">
    <location>
        <begin position="76"/>
        <end position="87"/>
    </location>
</feature>
<proteinExistence type="predicted"/>
<reference evidence="2 3" key="1">
    <citation type="submission" date="2018-02" db="EMBL/GenBank/DDBJ databases">
        <title>A novel lanthanide dependent methylotroph, Methylotenera sp. La3113.</title>
        <authorList>
            <person name="Lv H."/>
            <person name="Tani A."/>
        </authorList>
    </citation>
    <scope>NUCLEOTIDE SEQUENCE [LARGE SCALE GENOMIC DNA]</scope>
    <source>
        <strain evidence="2 3">La3113</strain>
    </source>
</reference>
<dbReference type="AlphaFoldDB" id="A0A4Y9VT81"/>
<organism evidence="2 3">
    <name type="scientific">Methylotenera oryzisoli</name>
    <dbReference type="NCBI Taxonomy" id="2080758"/>
    <lineage>
        <taxon>Bacteria</taxon>
        <taxon>Pseudomonadati</taxon>
        <taxon>Pseudomonadota</taxon>
        <taxon>Betaproteobacteria</taxon>
        <taxon>Nitrosomonadales</taxon>
        <taxon>Methylophilaceae</taxon>
        <taxon>Methylotenera</taxon>
    </lineage>
</organism>
<dbReference type="RefSeq" id="WP_135276644.1">
    <property type="nucleotide sequence ID" value="NZ_PQVH01000005.1"/>
</dbReference>
<accession>A0A4Y9VT81</accession>
<dbReference type="Pfam" id="PF11306">
    <property type="entry name" value="DUF3108"/>
    <property type="match status" value="1"/>
</dbReference>
<evidence type="ECO:0000256" key="1">
    <source>
        <dbReference type="SAM" id="MobiDB-lite"/>
    </source>
</evidence>
<feature type="region of interest" description="Disordered" evidence="1">
    <location>
        <begin position="70"/>
        <end position="130"/>
    </location>
</feature>
<protein>
    <recommendedName>
        <fullName evidence="4">DUF3108 domain-containing protein</fullName>
    </recommendedName>
</protein>
<dbReference type="OrthoDB" id="9178542at2"/>
<keyword evidence="3" id="KW-1185">Reference proteome</keyword>
<gene>
    <name evidence="2" type="ORF">C3Y98_03145</name>
</gene>
<name>A0A4Y9VT81_9PROT</name>
<evidence type="ECO:0000313" key="2">
    <source>
        <dbReference type="EMBL" id="TFW72611.1"/>
    </source>
</evidence>
<feature type="compositionally biased region" description="Acidic residues" evidence="1">
    <location>
        <begin position="96"/>
        <end position="107"/>
    </location>
</feature>
<comment type="caution">
    <text evidence="2">The sequence shown here is derived from an EMBL/GenBank/DDBJ whole genome shotgun (WGS) entry which is preliminary data.</text>
</comment>
<dbReference type="EMBL" id="PQVH01000005">
    <property type="protein sequence ID" value="TFW72611.1"/>
    <property type="molecule type" value="Genomic_DNA"/>
</dbReference>
<evidence type="ECO:0008006" key="4">
    <source>
        <dbReference type="Google" id="ProtNLM"/>
    </source>
</evidence>
<sequence length="363" mass="40384">MFHTIKSHAKAHKTFIAAVIVSLLLHTAFLSELSFTLPELGNDHQPLNVQLEQTPAPALVSKTIEKVVPRPKSTKTEIASTEINQRVDTIDTSREDEVDFPADDDIDTPPPPVEHEPVKQNDVPAPTESSVPEQAAAAAATTPQYIETEFDVFQGGSKSIVGNARITFNIDKSSSYSIKSTIEAQGITALFFQNLVQESQGIVTESGLKPSYYSYRYGNKKSQTANFHWDDGTLTMRTEKGEKTEKLEAGTQDLLSFMYQFMFTAPLESNAINMTNGKTLRNYNYRFEGEEIIYSKLGALNAIHLIKASANSEEKTELWLATDYKNLPIKIRKTEKNGSVIEQVIISINARPALKLPEPDVTW</sequence>
<dbReference type="InterPro" id="IPR021457">
    <property type="entry name" value="DUF3108"/>
</dbReference>